<dbReference type="Pfam" id="PF12773">
    <property type="entry name" value="DZR"/>
    <property type="match status" value="1"/>
</dbReference>
<protein>
    <submittedName>
        <fullName evidence="3">Zinc ribbon domain-containing protein</fullName>
    </submittedName>
</protein>
<dbReference type="InterPro" id="IPR025874">
    <property type="entry name" value="DZR"/>
</dbReference>
<feature type="region of interest" description="Disordered" evidence="1">
    <location>
        <begin position="154"/>
        <end position="185"/>
    </location>
</feature>
<dbReference type="RefSeq" id="WP_405286922.1">
    <property type="nucleotide sequence ID" value="NZ_JBBHLI010000005.1"/>
</dbReference>
<organism evidence="3 4">
    <name type="scientific">Gaopeijia maritima</name>
    <dbReference type="NCBI Taxonomy" id="3119007"/>
    <lineage>
        <taxon>Bacteria</taxon>
        <taxon>Pseudomonadati</taxon>
        <taxon>Gemmatimonadota</taxon>
        <taxon>Longimicrobiia</taxon>
        <taxon>Gaopeijiales</taxon>
        <taxon>Gaopeijiaceae</taxon>
        <taxon>Gaopeijia</taxon>
    </lineage>
</organism>
<dbReference type="Proteomes" id="UP001484239">
    <property type="component" value="Unassembled WGS sequence"/>
</dbReference>
<comment type="caution">
    <text evidence="3">The sequence shown here is derived from an EMBL/GenBank/DDBJ whole genome shotgun (WGS) entry which is preliminary data.</text>
</comment>
<dbReference type="EMBL" id="JBBHLI010000005">
    <property type="protein sequence ID" value="MEK9501447.1"/>
    <property type="molecule type" value="Genomic_DNA"/>
</dbReference>
<evidence type="ECO:0000313" key="4">
    <source>
        <dbReference type="Proteomes" id="UP001484239"/>
    </source>
</evidence>
<keyword evidence="4" id="KW-1185">Reference proteome</keyword>
<reference evidence="3 4" key="1">
    <citation type="submission" date="2024-02" db="EMBL/GenBank/DDBJ databases">
        <title>A novel Gemmatimonadota bacterium.</title>
        <authorList>
            <person name="Du Z.-J."/>
            <person name="Ye Y.-Q."/>
        </authorList>
    </citation>
    <scope>NUCLEOTIDE SEQUENCE [LARGE SCALE GENOMIC DNA]</scope>
    <source>
        <strain evidence="3 4">DH-20</strain>
    </source>
</reference>
<feature type="domain" description="DZANK-type" evidence="2">
    <location>
        <begin position="194"/>
        <end position="240"/>
    </location>
</feature>
<name>A0ABU9E9N6_9BACT</name>
<evidence type="ECO:0000313" key="3">
    <source>
        <dbReference type="EMBL" id="MEK9501447.1"/>
    </source>
</evidence>
<evidence type="ECO:0000256" key="1">
    <source>
        <dbReference type="SAM" id="MobiDB-lite"/>
    </source>
</evidence>
<accession>A0ABU9E9N6</accession>
<feature type="compositionally biased region" description="Low complexity" evidence="1">
    <location>
        <begin position="167"/>
        <end position="185"/>
    </location>
</feature>
<proteinExistence type="predicted"/>
<gene>
    <name evidence="3" type="ORF">WI372_10705</name>
</gene>
<evidence type="ECO:0000259" key="2">
    <source>
        <dbReference type="Pfam" id="PF12773"/>
    </source>
</evidence>
<sequence length="246" mass="26518">MSDSTTEAPLRRLHHALVQALRERDPSGLGRPFTVAEIYQDLVPYRSHRDVLGVEMNGDYEHLLLQLLAGAEGLVSLESEHARREMERELTRSNPNTGLFREYAAVDVHLVAEHIPPEADGDVADEPEQAVILPAPEAEPEPPMTFEVVDAPSVDDLAPGAEPEAVSEPVASEGPAPAAASTGASGLPGDDGVCYWCRETLPMRENLNFCPFCGTDMSVEPCRKCGEALEPGWGFCILCGTSRGDG</sequence>